<sequence length="581" mass="66690">MKKIFFLIFICISTVVFSQQKKKIKVLNADITYTDKINPELTISVGNVYVEIDGATIRCKRSEIHTKKNYLKAEGDVVINQGDTVIQTSKFADYDGDKKLATSWGEVVLKDPTMTLTTEKLYFDREKQHLYYNSKGTIKDSVNVLKSTTGNYYLETNKFQAKNNVVVTNPDQILETNHLDYYTDTGKAYLYDASTITGEESVIYTEKGYHDSKSKISHLTKNSWINYNDRLIEGDSLYYDETKNFSSATGNIKVTDTINDGVLKGGYGEFFRAKDSAFIIDRAVAISLIEKDSMHIHGDTLLLTGKPENRIVRAFHHVKFFKSDLQGKCDSLFSSEKNGITKMYRKPILWSDGNQITGDSIHFLSNKKTEELDSLKVLGNAFMIQKDSAGYNQTKGKNIFGKFKNNNLEVVEVNGNGEVIHFVRNEEKELIGITKMRCSNIGILFEDKKIQEIDFRISPDGKTYPEDEIHNNDRKLKGFIWREKEQPKDKTQIFNHDSGDEAIMIEERSKEREARLLAKKEAEEKRLKELKEQELLQQQDSIVPTLENDKLIELRPKETETIKKEDLKQKKEAIVKNKKVE</sequence>
<dbReference type="InterPro" id="IPR005653">
    <property type="entry name" value="OstA-like_N"/>
</dbReference>
<reference evidence="4 5" key="1">
    <citation type="submission" date="2016-10" db="EMBL/GenBank/DDBJ databases">
        <title>Lutibacter sp. LPB0138, isolated from marine gastropod.</title>
        <authorList>
            <person name="Kim E."/>
            <person name="Yi H."/>
        </authorList>
    </citation>
    <scope>NUCLEOTIDE SEQUENCE [LARGE SCALE GENOMIC DNA]</scope>
    <source>
        <strain evidence="4 5">LPB0138</strain>
    </source>
</reference>
<dbReference type="Pfam" id="PF13100">
    <property type="entry name" value="OstA_2"/>
    <property type="match status" value="1"/>
</dbReference>
<dbReference type="Proteomes" id="UP000176050">
    <property type="component" value="Chromosome"/>
</dbReference>
<keyword evidence="1" id="KW-0472">Membrane</keyword>
<evidence type="ECO:0000313" key="4">
    <source>
        <dbReference type="EMBL" id="AOW19705.1"/>
    </source>
</evidence>
<feature type="domain" description="Organic solvent tolerance-like N-terminal" evidence="3">
    <location>
        <begin position="21"/>
        <end position="176"/>
    </location>
</feature>
<organism evidence="4 5">
    <name type="scientific">Urechidicola croceus</name>
    <dbReference type="NCBI Taxonomy" id="1850246"/>
    <lineage>
        <taxon>Bacteria</taxon>
        <taxon>Pseudomonadati</taxon>
        <taxon>Bacteroidota</taxon>
        <taxon>Flavobacteriia</taxon>
        <taxon>Flavobacteriales</taxon>
        <taxon>Flavobacteriaceae</taxon>
        <taxon>Urechidicola</taxon>
    </lineage>
</organism>
<keyword evidence="2" id="KW-0175">Coiled coil</keyword>
<dbReference type="Gene3D" id="2.60.450.10">
    <property type="entry name" value="Lipopolysaccharide (LPS) transport protein A like domain"/>
    <property type="match status" value="3"/>
</dbReference>
<proteinExistence type="predicted"/>
<dbReference type="EMBL" id="CP017478">
    <property type="protein sequence ID" value="AOW19705.1"/>
    <property type="molecule type" value="Genomic_DNA"/>
</dbReference>
<name>A0A1D8P563_9FLAO</name>
<dbReference type="GO" id="GO:1990351">
    <property type="term" value="C:transporter complex"/>
    <property type="evidence" value="ECO:0007669"/>
    <property type="project" value="TreeGrafter"/>
</dbReference>
<evidence type="ECO:0000256" key="1">
    <source>
        <dbReference type="ARBA" id="ARBA00023237"/>
    </source>
</evidence>
<evidence type="ECO:0000256" key="2">
    <source>
        <dbReference type="SAM" id="Coils"/>
    </source>
</evidence>
<dbReference type="GO" id="GO:0009279">
    <property type="term" value="C:cell outer membrane"/>
    <property type="evidence" value="ECO:0007669"/>
    <property type="project" value="TreeGrafter"/>
</dbReference>
<protein>
    <recommendedName>
        <fullName evidence="3">Organic solvent tolerance-like N-terminal domain-containing protein</fullName>
    </recommendedName>
</protein>
<dbReference type="STRING" id="1850246.LPB138_02975"/>
<dbReference type="OrthoDB" id="9805931at2"/>
<dbReference type="PANTHER" id="PTHR30189:SF1">
    <property type="entry name" value="LPS-ASSEMBLY PROTEIN LPTD"/>
    <property type="match status" value="1"/>
</dbReference>
<evidence type="ECO:0000259" key="3">
    <source>
        <dbReference type="Pfam" id="PF13100"/>
    </source>
</evidence>
<accession>A0A1D8P563</accession>
<feature type="coiled-coil region" evidence="2">
    <location>
        <begin position="510"/>
        <end position="540"/>
    </location>
</feature>
<dbReference type="RefSeq" id="WP_070235821.1">
    <property type="nucleotide sequence ID" value="NZ_CP017478.1"/>
</dbReference>
<keyword evidence="5" id="KW-1185">Reference proteome</keyword>
<evidence type="ECO:0000313" key="5">
    <source>
        <dbReference type="Proteomes" id="UP000176050"/>
    </source>
</evidence>
<dbReference type="PANTHER" id="PTHR30189">
    <property type="entry name" value="LPS-ASSEMBLY PROTEIN"/>
    <property type="match status" value="1"/>
</dbReference>
<dbReference type="AlphaFoldDB" id="A0A1D8P563"/>
<dbReference type="KEGG" id="lul:LPB138_02975"/>
<gene>
    <name evidence="4" type="ORF">LPB138_02975</name>
</gene>
<keyword evidence="1" id="KW-0998">Cell outer membrane</keyword>
<dbReference type="InterPro" id="IPR050218">
    <property type="entry name" value="LptD"/>
</dbReference>